<dbReference type="AlphaFoldDB" id="A0A5B7KAE9"/>
<feature type="signal peptide" evidence="1">
    <location>
        <begin position="1"/>
        <end position="19"/>
    </location>
</feature>
<comment type="caution">
    <text evidence="2">The sequence shown here is derived from an EMBL/GenBank/DDBJ whole genome shotgun (WGS) entry which is preliminary data.</text>
</comment>
<gene>
    <name evidence="2" type="ORF">E2C01_099770</name>
</gene>
<organism evidence="2 3">
    <name type="scientific">Portunus trituberculatus</name>
    <name type="common">Swimming crab</name>
    <name type="synonym">Neptunus trituberculatus</name>
    <dbReference type="NCBI Taxonomy" id="210409"/>
    <lineage>
        <taxon>Eukaryota</taxon>
        <taxon>Metazoa</taxon>
        <taxon>Ecdysozoa</taxon>
        <taxon>Arthropoda</taxon>
        <taxon>Crustacea</taxon>
        <taxon>Multicrustacea</taxon>
        <taxon>Malacostraca</taxon>
        <taxon>Eumalacostraca</taxon>
        <taxon>Eucarida</taxon>
        <taxon>Decapoda</taxon>
        <taxon>Pleocyemata</taxon>
        <taxon>Brachyura</taxon>
        <taxon>Eubrachyura</taxon>
        <taxon>Portunoidea</taxon>
        <taxon>Portunidae</taxon>
        <taxon>Portuninae</taxon>
        <taxon>Portunus</taxon>
    </lineage>
</organism>
<name>A0A5B7KAE9_PORTR</name>
<keyword evidence="3" id="KW-1185">Reference proteome</keyword>
<dbReference type="EMBL" id="VSRR010139415">
    <property type="protein sequence ID" value="MPD04100.1"/>
    <property type="molecule type" value="Genomic_DNA"/>
</dbReference>
<proteinExistence type="predicted"/>
<evidence type="ECO:0000256" key="1">
    <source>
        <dbReference type="SAM" id="SignalP"/>
    </source>
</evidence>
<evidence type="ECO:0000313" key="2">
    <source>
        <dbReference type="EMBL" id="MPD04100.1"/>
    </source>
</evidence>
<keyword evidence="1" id="KW-0732">Signal</keyword>
<protein>
    <recommendedName>
        <fullName evidence="4">Secreted protein</fullName>
    </recommendedName>
</protein>
<dbReference type="Proteomes" id="UP000324222">
    <property type="component" value="Unassembled WGS sequence"/>
</dbReference>
<reference evidence="2 3" key="1">
    <citation type="submission" date="2019-05" db="EMBL/GenBank/DDBJ databases">
        <title>Another draft genome of Portunus trituberculatus and its Hox gene families provides insights of decapod evolution.</title>
        <authorList>
            <person name="Jeong J.-H."/>
            <person name="Song I."/>
            <person name="Kim S."/>
            <person name="Choi T."/>
            <person name="Kim D."/>
            <person name="Ryu S."/>
            <person name="Kim W."/>
        </authorList>
    </citation>
    <scope>NUCLEOTIDE SEQUENCE [LARGE SCALE GENOMIC DNA]</scope>
    <source>
        <tissue evidence="2">Muscle</tissue>
    </source>
</reference>
<feature type="chain" id="PRO_5023102011" description="Secreted protein" evidence="1">
    <location>
        <begin position="20"/>
        <end position="108"/>
    </location>
</feature>
<evidence type="ECO:0000313" key="3">
    <source>
        <dbReference type="Proteomes" id="UP000324222"/>
    </source>
</evidence>
<evidence type="ECO:0008006" key="4">
    <source>
        <dbReference type="Google" id="ProtNLM"/>
    </source>
</evidence>
<accession>A0A5B7KAE9</accession>
<sequence length="108" mass="12183">MLLLVILFCNLFLFTEIDGRRVWKHDWQLKVKHAVGHVTATPMAQVHCCCCLAGWMFSTAADTFSAIISIAVKVIQVRKRAARVRRVGGRERGRCGSSRQRRWGAASL</sequence>